<dbReference type="EMBL" id="FZOJ01000025">
    <property type="protein sequence ID" value="SNS87456.1"/>
    <property type="molecule type" value="Genomic_DNA"/>
</dbReference>
<sequence length="58" mass="6734">MKIKTKEGEKEIMTVANKEMQEEMVGVLNAISIVSKRLANRLLELEEEKEKKGEREDE</sequence>
<dbReference type="AlphaFoldDB" id="A0A239I0V1"/>
<evidence type="ECO:0000256" key="1">
    <source>
        <dbReference type="SAM" id="Coils"/>
    </source>
</evidence>
<organism evidence="2 3">
    <name type="scientific">Anaerovirgula multivorans</name>
    <dbReference type="NCBI Taxonomy" id="312168"/>
    <lineage>
        <taxon>Bacteria</taxon>
        <taxon>Bacillati</taxon>
        <taxon>Bacillota</taxon>
        <taxon>Clostridia</taxon>
        <taxon>Peptostreptococcales</taxon>
        <taxon>Natronincolaceae</taxon>
        <taxon>Anaerovirgula</taxon>
    </lineage>
</organism>
<reference evidence="2 3" key="1">
    <citation type="submission" date="2017-06" db="EMBL/GenBank/DDBJ databases">
        <authorList>
            <person name="Kim H.J."/>
            <person name="Triplett B.A."/>
        </authorList>
    </citation>
    <scope>NUCLEOTIDE SEQUENCE [LARGE SCALE GENOMIC DNA]</scope>
    <source>
        <strain evidence="2 3">SCA</strain>
    </source>
</reference>
<evidence type="ECO:0000313" key="2">
    <source>
        <dbReference type="EMBL" id="SNS87456.1"/>
    </source>
</evidence>
<proteinExistence type="predicted"/>
<accession>A0A239I0V1</accession>
<dbReference type="RefSeq" id="WP_176431473.1">
    <property type="nucleotide sequence ID" value="NZ_FZOJ01000025.1"/>
</dbReference>
<evidence type="ECO:0000313" key="3">
    <source>
        <dbReference type="Proteomes" id="UP000198304"/>
    </source>
</evidence>
<protein>
    <submittedName>
        <fullName evidence="2">Uncharacterized protein</fullName>
    </submittedName>
</protein>
<name>A0A239I0V1_9FIRM</name>
<feature type="coiled-coil region" evidence="1">
    <location>
        <begin position="28"/>
        <end position="55"/>
    </location>
</feature>
<gene>
    <name evidence="2" type="ORF">SAMN05446037_102515</name>
</gene>
<keyword evidence="3" id="KW-1185">Reference proteome</keyword>
<keyword evidence="1" id="KW-0175">Coiled coil</keyword>
<dbReference type="Proteomes" id="UP000198304">
    <property type="component" value="Unassembled WGS sequence"/>
</dbReference>